<accession>A0ABU6IWR9</accession>
<dbReference type="InterPro" id="IPR018246">
    <property type="entry name" value="AP_endonuc_F2_Zn_BS"/>
</dbReference>
<dbReference type="PROSITE" id="PS00731">
    <property type="entry name" value="AP_NUCLEASE_F2_3"/>
    <property type="match status" value="1"/>
</dbReference>
<evidence type="ECO:0000256" key="2">
    <source>
        <dbReference type="ARBA" id="ARBA00022723"/>
    </source>
</evidence>
<dbReference type="SMART" id="SM00518">
    <property type="entry name" value="AP2Ec"/>
    <property type="match status" value="1"/>
</dbReference>
<keyword evidence="2 7" id="KW-0479">Metal-binding</keyword>
<comment type="similarity">
    <text evidence="1 7">Belongs to the AP endonuclease 2 family.</text>
</comment>
<keyword evidence="3 7" id="KW-0227">DNA damage</keyword>
<gene>
    <name evidence="7" type="primary">nfo</name>
    <name evidence="9" type="ORF">VJ920_02235</name>
</gene>
<dbReference type="Gene3D" id="3.20.20.150">
    <property type="entry name" value="Divalent-metal-dependent TIM barrel enzymes"/>
    <property type="match status" value="1"/>
</dbReference>
<keyword evidence="4 7" id="KW-0378">Hydrolase</keyword>
<keyword evidence="7" id="KW-0255">Endonuclease</keyword>
<evidence type="ECO:0000256" key="5">
    <source>
        <dbReference type="ARBA" id="ARBA00022833"/>
    </source>
</evidence>
<dbReference type="CDD" id="cd00019">
    <property type="entry name" value="AP2Ec"/>
    <property type="match status" value="1"/>
</dbReference>
<dbReference type="GO" id="GO:0008833">
    <property type="term" value="F:deoxyribonuclease IV (phage-T4-induced) activity"/>
    <property type="evidence" value="ECO:0007669"/>
    <property type="project" value="UniProtKB-EC"/>
</dbReference>
<feature type="binding site" evidence="7">
    <location>
        <position position="176"/>
    </location>
    <ligand>
        <name>Zn(2+)</name>
        <dbReference type="ChEBI" id="CHEBI:29105"/>
        <label>2</label>
    </ligand>
</feature>
<dbReference type="Proteomes" id="UP001343724">
    <property type="component" value="Unassembled WGS sequence"/>
</dbReference>
<evidence type="ECO:0000256" key="7">
    <source>
        <dbReference type="HAMAP-Rule" id="MF_00152"/>
    </source>
</evidence>
<feature type="binding site" evidence="7">
    <location>
        <position position="256"/>
    </location>
    <ligand>
        <name>Zn(2+)</name>
        <dbReference type="ChEBI" id="CHEBI:29105"/>
        <label>2</label>
    </ligand>
</feature>
<keyword evidence="5 7" id="KW-0862">Zinc</keyword>
<comment type="function">
    <text evidence="7">Endonuclease IV plays a role in DNA repair. It cleaves phosphodiester bonds at apurinic or apyrimidinic (AP) sites, generating a 3'-hydroxyl group and a 5'-terminal sugar phosphate.</text>
</comment>
<dbReference type="NCBIfam" id="TIGR00587">
    <property type="entry name" value="nfo"/>
    <property type="match status" value="1"/>
</dbReference>
<dbReference type="EC" id="3.1.21.2" evidence="7"/>
<reference evidence="9 10" key="1">
    <citation type="submission" date="2024-01" db="EMBL/GenBank/DDBJ databases">
        <title>novel species in genus Adlercreutzia.</title>
        <authorList>
            <person name="Liu X."/>
        </authorList>
    </citation>
    <scope>NUCLEOTIDE SEQUENCE [LARGE SCALE GENOMIC DNA]</scope>
    <source>
        <strain evidence="9 10">R22</strain>
    </source>
</reference>
<dbReference type="Pfam" id="PF01261">
    <property type="entry name" value="AP_endonuc_2"/>
    <property type="match status" value="1"/>
</dbReference>
<dbReference type="HAMAP" id="MF_00152">
    <property type="entry name" value="Nfo"/>
    <property type="match status" value="1"/>
</dbReference>
<name>A0ABU6IWR9_9ACTN</name>
<evidence type="ECO:0000313" key="9">
    <source>
        <dbReference type="EMBL" id="MEC4294125.1"/>
    </source>
</evidence>
<keyword evidence="10" id="KW-1185">Reference proteome</keyword>
<evidence type="ECO:0000313" key="10">
    <source>
        <dbReference type="Proteomes" id="UP001343724"/>
    </source>
</evidence>
<dbReference type="InterPro" id="IPR001719">
    <property type="entry name" value="AP_endonuc_2"/>
</dbReference>
<dbReference type="RefSeq" id="WP_326441684.1">
    <property type="nucleotide sequence ID" value="NZ_JAYMFH010000001.1"/>
</dbReference>
<feature type="binding site" evidence="7">
    <location>
        <position position="226"/>
    </location>
    <ligand>
        <name>Zn(2+)</name>
        <dbReference type="ChEBI" id="CHEBI:29105"/>
        <label>3</label>
    </ligand>
</feature>
<dbReference type="PANTHER" id="PTHR21445:SF0">
    <property type="entry name" value="APURINIC-APYRIMIDINIC ENDONUCLEASE"/>
    <property type="match status" value="1"/>
</dbReference>
<proteinExistence type="inferred from homology"/>
<dbReference type="InterPro" id="IPR013022">
    <property type="entry name" value="Xyl_isomerase-like_TIM-brl"/>
</dbReference>
<comment type="caution">
    <text evidence="9">The sequence shown here is derived from an EMBL/GenBank/DDBJ whole genome shotgun (WGS) entry which is preliminary data.</text>
</comment>
<comment type="catalytic activity">
    <reaction evidence="7">
        <text>Endonucleolytic cleavage to 5'-phosphooligonucleotide end-products.</text>
        <dbReference type="EC" id="3.1.21.2"/>
    </reaction>
</comment>
<organism evidence="9 10">
    <name type="scientific">Adlercreutzia shanghongiae</name>
    <dbReference type="NCBI Taxonomy" id="3111773"/>
    <lineage>
        <taxon>Bacteria</taxon>
        <taxon>Bacillati</taxon>
        <taxon>Actinomycetota</taxon>
        <taxon>Coriobacteriia</taxon>
        <taxon>Eggerthellales</taxon>
        <taxon>Eggerthellaceae</taxon>
        <taxon>Adlercreutzia</taxon>
    </lineage>
</organism>
<dbReference type="EMBL" id="JAYMFH010000001">
    <property type="protein sequence ID" value="MEC4294125.1"/>
    <property type="molecule type" value="Genomic_DNA"/>
</dbReference>
<comment type="cofactor">
    <cofactor evidence="7">
        <name>Zn(2+)</name>
        <dbReference type="ChEBI" id="CHEBI:29105"/>
    </cofactor>
    <text evidence="7">Binds 3 Zn(2+) ions.</text>
</comment>
<evidence type="ECO:0000256" key="1">
    <source>
        <dbReference type="ARBA" id="ARBA00005340"/>
    </source>
</evidence>
<comment type="caution">
    <text evidence="7">Lacks conserved residue(s) required for the propagation of feature annotation.</text>
</comment>
<dbReference type="InterPro" id="IPR036237">
    <property type="entry name" value="Xyl_isomerase-like_sf"/>
</dbReference>
<keyword evidence="7" id="KW-0540">Nuclease</keyword>
<evidence type="ECO:0000256" key="6">
    <source>
        <dbReference type="ARBA" id="ARBA00023204"/>
    </source>
</evidence>
<sequence>MLTIGCHLSRKKGFLEMAEEAVSIQANTFQYFTRNPRGGASAKVDEKDVAAYLAYTKEHGIRDVLAYAPYDANPATDKTSERDFTLMVYAEDLARLAEVEGPLYLIRPGSRLSASVEDGLAEVADALNNVVTPGMKTCVLLDTMAGEGTHVGTSFEQLAAIIDQVDHPEHVGVCLDCASVWAEGYDIVGDLDGVLDQFDRVIGLDKLRAVHLNDAAHERGSHVDRHTRIGEGLIGFEALAAMINHPKLAAVPFYLEEPDAALATYAHDIARFREAYRG</sequence>
<protein>
    <recommendedName>
        <fullName evidence="7">Probable endonuclease 4</fullName>
        <ecNumber evidence="7">3.1.21.2</ecNumber>
    </recommendedName>
    <alternativeName>
        <fullName evidence="7">Endodeoxyribonuclease IV</fullName>
    </alternativeName>
    <alternativeName>
        <fullName evidence="7">Endonuclease IV</fullName>
    </alternativeName>
</protein>
<dbReference type="PROSITE" id="PS51432">
    <property type="entry name" value="AP_NUCLEASE_F2_4"/>
    <property type="match status" value="1"/>
</dbReference>
<feature type="binding site" evidence="7">
    <location>
        <position position="224"/>
    </location>
    <ligand>
        <name>Zn(2+)</name>
        <dbReference type="ChEBI" id="CHEBI:29105"/>
        <label>3</label>
    </ligand>
</feature>
<evidence type="ECO:0000259" key="8">
    <source>
        <dbReference type="Pfam" id="PF01261"/>
    </source>
</evidence>
<keyword evidence="6 7" id="KW-0234">DNA repair</keyword>
<feature type="domain" description="Xylose isomerase-like TIM barrel" evidence="8">
    <location>
        <begin position="19"/>
        <end position="274"/>
    </location>
</feature>
<dbReference type="SUPFAM" id="SSF51658">
    <property type="entry name" value="Xylose isomerase-like"/>
    <property type="match status" value="1"/>
</dbReference>
<evidence type="ECO:0000256" key="4">
    <source>
        <dbReference type="ARBA" id="ARBA00022801"/>
    </source>
</evidence>
<dbReference type="PANTHER" id="PTHR21445">
    <property type="entry name" value="ENDONUCLEASE IV ENDODEOXYRIBONUCLEASE IV"/>
    <property type="match status" value="1"/>
</dbReference>
<feature type="binding site" evidence="7">
    <location>
        <position position="211"/>
    </location>
    <ligand>
        <name>Zn(2+)</name>
        <dbReference type="ChEBI" id="CHEBI:29105"/>
        <label>2</label>
    </ligand>
</feature>
<evidence type="ECO:0000256" key="3">
    <source>
        <dbReference type="ARBA" id="ARBA00022763"/>
    </source>
</evidence>